<proteinExistence type="predicted"/>
<accession>A0A4V1AW31</accession>
<organism evidence="2 3">
    <name type="scientific">Nitrosococcus wardiae</name>
    <dbReference type="NCBI Taxonomy" id="1814290"/>
    <lineage>
        <taxon>Bacteria</taxon>
        <taxon>Pseudomonadati</taxon>
        <taxon>Pseudomonadota</taxon>
        <taxon>Gammaproteobacteria</taxon>
        <taxon>Chromatiales</taxon>
        <taxon>Chromatiaceae</taxon>
        <taxon>Nitrosococcus</taxon>
    </lineage>
</organism>
<sequence length="67" mass="7939">MSIDHEDTQFEVVVNDQDQYSIWPTYHPIPEGWQSVGVKGNRQTCLQYISETWVDMRPRSLREALEQ</sequence>
<dbReference type="GO" id="GO:0005829">
    <property type="term" value="C:cytosol"/>
    <property type="evidence" value="ECO:0007669"/>
    <property type="project" value="TreeGrafter"/>
</dbReference>
<evidence type="ECO:0000259" key="1">
    <source>
        <dbReference type="SMART" id="SM00923"/>
    </source>
</evidence>
<dbReference type="InterPro" id="IPR005153">
    <property type="entry name" value="MbtH-like_dom"/>
</dbReference>
<dbReference type="KEGG" id="nwr:E3U44_12365"/>
<evidence type="ECO:0000313" key="3">
    <source>
        <dbReference type="Proteomes" id="UP000294325"/>
    </source>
</evidence>
<dbReference type="Proteomes" id="UP000294325">
    <property type="component" value="Chromosome"/>
</dbReference>
<feature type="domain" description="MbtH-like" evidence="1">
    <location>
        <begin position="1"/>
        <end position="51"/>
    </location>
</feature>
<dbReference type="RefSeq" id="WP_013032791.1">
    <property type="nucleotide sequence ID" value="NZ_CP038033.1"/>
</dbReference>
<gene>
    <name evidence="2" type="ORF">E3U44_12365</name>
</gene>
<evidence type="ECO:0000313" key="2">
    <source>
        <dbReference type="EMBL" id="QBQ55215.1"/>
    </source>
</evidence>
<dbReference type="OrthoDB" id="7584480at2"/>
<dbReference type="PANTHER" id="PTHR38444:SF1">
    <property type="entry name" value="ENTEROBACTIN BIOSYNTHESIS PROTEIN YBDZ"/>
    <property type="match status" value="1"/>
</dbReference>
<keyword evidence="3" id="KW-1185">Reference proteome</keyword>
<dbReference type="EMBL" id="CP038033">
    <property type="protein sequence ID" value="QBQ55215.1"/>
    <property type="molecule type" value="Genomic_DNA"/>
</dbReference>
<protein>
    <submittedName>
        <fullName evidence="2">MbtH family NRPS accessory protein</fullName>
    </submittedName>
</protein>
<dbReference type="AlphaFoldDB" id="A0A4V1AW31"/>
<dbReference type="InterPro" id="IPR038020">
    <property type="entry name" value="MbtH-like_sf"/>
</dbReference>
<dbReference type="Pfam" id="PF03621">
    <property type="entry name" value="MbtH"/>
    <property type="match status" value="1"/>
</dbReference>
<name>A0A4V1AW31_9GAMM</name>
<reference evidence="2 3" key="1">
    <citation type="submission" date="2019-03" db="EMBL/GenBank/DDBJ databases">
        <title>The genome sequence of Nitrosococcus wardiae strain D1FHST reveals the archetypal metabolic capacity of ammonia-oxidizing Gammaproteobacteria.</title>
        <authorList>
            <person name="Wang L."/>
            <person name="Lim C.K."/>
            <person name="Hanson T.E."/>
            <person name="Dang H."/>
            <person name="Klotz M.G."/>
        </authorList>
    </citation>
    <scope>NUCLEOTIDE SEQUENCE [LARGE SCALE GENOMIC DNA]</scope>
    <source>
        <strain evidence="2 3">D1FHS</strain>
    </source>
</reference>
<dbReference type="PANTHER" id="PTHR38444">
    <property type="entry name" value="ENTEROBACTIN BIOSYNTHESIS PROTEIN YBDZ"/>
    <property type="match status" value="1"/>
</dbReference>
<dbReference type="SMART" id="SM00923">
    <property type="entry name" value="MbtH"/>
    <property type="match status" value="1"/>
</dbReference>
<dbReference type="GO" id="GO:0019290">
    <property type="term" value="P:siderophore biosynthetic process"/>
    <property type="evidence" value="ECO:0007669"/>
    <property type="project" value="TreeGrafter"/>
</dbReference>
<dbReference type="InterPro" id="IPR037407">
    <property type="entry name" value="MLP_fam"/>
</dbReference>
<dbReference type="SUPFAM" id="SSF160582">
    <property type="entry name" value="MbtH-like"/>
    <property type="match status" value="1"/>
</dbReference>
<dbReference type="Gene3D" id="3.90.820.10">
    <property type="entry name" value="Structural Genomics, Unknown Function 30-nov-00 1gh9 Mol_id"/>
    <property type="match status" value="1"/>
</dbReference>